<dbReference type="EMBL" id="JALKFT010000039">
    <property type="protein sequence ID" value="MCK9878638.1"/>
    <property type="molecule type" value="Genomic_DNA"/>
</dbReference>
<gene>
    <name evidence="2" type="ORF">MXD59_23215</name>
</gene>
<protein>
    <recommendedName>
        <fullName evidence="4">Glycosyltransferase family 2 protein</fullName>
    </recommendedName>
</protein>
<evidence type="ECO:0000313" key="2">
    <source>
        <dbReference type="EMBL" id="MCK9878638.1"/>
    </source>
</evidence>
<accession>A0ABT0K4F4</accession>
<organism evidence="2 3">
    <name type="scientific">Frankia umida</name>
    <dbReference type="NCBI Taxonomy" id="573489"/>
    <lineage>
        <taxon>Bacteria</taxon>
        <taxon>Bacillati</taxon>
        <taxon>Actinomycetota</taxon>
        <taxon>Actinomycetes</taxon>
        <taxon>Frankiales</taxon>
        <taxon>Frankiaceae</taxon>
        <taxon>Frankia</taxon>
    </lineage>
</organism>
<keyword evidence="3" id="KW-1185">Reference proteome</keyword>
<evidence type="ECO:0000313" key="3">
    <source>
        <dbReference type="Proteomes" id="UP001201873"/>
    </source>
</evidence>
<comment type="caution">
    <text evidence="2">The sequence shown here is derived from an EMBL/GenBank/DDBJ whole genome shotgun (WGS) entry which is preliminary data.</text>
</comment>
<name>A0ABT0K4F4_9ACTN</name>
<evidence type="ECO:0000256" key="1">
    <source>
        <dbReference type="SAM" id="MobiDB-lite"/>
    </source>
</evidence>
<sequence length="337" mass="36155">MNLRVLYRSVGSENKKNRPEYYSKQLALESLLRAAAQVKVPMSIHFVNDGTIPADRLSLMAEAGEIVPVSCGSNRASYRHVLRMPRLRRWAEDDLVWFAEDDYLYTEQALSALVSAAQARPDIDYFTLYSTLRFSAASTRRRPAMEQSSNDQLGLPRFDGVPWNRAASTTSTFGVRIGALLADERLLRAIPFVGGAFDRATCLALQGYQPFQLADLGGEPPAVEPPTAARRAARRAALTGVRLTLNAVALTRPERRWRTMLVPEPSLATHLELGDALAAGRDWAAEAASVTAWSRARTAVSTIGGGGGSGSPAPEVAASGGGFGGSPGAGSRKPSVA</sequence>
<proteinExistence type="predicted"/>
<reference evidence="2 3" key="1">
    <citation type="submission" date="2022-04" db="EMBL/GenBank/DDBJ databases">
        <title>Genome diversity in the genus Frankia.</title>
        <authorList>
            <person name="Carlos-Shanley C."/>
            <person name="Hahn D."/>
        </authorList>
    </citation>
    <scope>NUCLEOTIDE SEQUENCE [LARGE SCALE GENOMIC DNA]</scope>
    <source>
        <strain evidence="2 3">Ag45/Mut15</strain>
    </source>
</reference>
<feature type="region of interest" description="Disordered" evidence="1">
    <location>
        <begin position="304"/>
        <end position="337"/>
    </location>
</feature>
<dbReference type="Proteomes" id="UP001201873">
    <property type="component" value="Unassembled WGS sequence"/>
</dbReference>
<feature type="compositionally biased region" description="Gly residues" evidence="1">
    <location>
        <begin position="319"/>
        <end position="328"/>
    </location>
</feature>
<evidence type="ECO:0008006" key="4">
    <source>
        <dbReference type="Google" id="ProtNLM"/>
    </source>
</evidence>
<dbReference type="RefSeq" id="WP_248826725.1">
    <property type="nucleotide sequence ID" value="NZ_JALKFT010000039.1"/>
</dbReference>